<evidence type="ECO:0000313" key="2">
    <source>
        <dbReference type="EMBL" id="SHH03032.1"/>
    </source>
</evidence>
<keyword evidence="1" id="KW-0732">Signal</keyword>
<protein>
    <recommendedName>
        <fullName evidence="4">MetA-pathway of phenol degradation</fullName>
    </recommendedName>
</protein>
<evidence type="ECO:0000256" key="1">
    <source>
        <dbReference type="SAM" id="SignalP"/>
    </source>
</evidence>
<dbReference type="RefSeq" id="WP_073021425.1">
    <property type="nucleotide sequence ID" value="NZ_FQWF01000013.1"/>
</dbReference>
<dbReference type="InterPro" id="IPR046620">
    <property type="entry name" value="DUF6733"/>
</dbReference>
<sequence>MKLRKQLLQIIIAVIFGNLTMQAQTAGKEAIEDKISIVLSLNHDAFFGFNPTMTGAYSFTETDAFTFYGIQWGAGTGRDWGQWTEFGLGYNKTIGNFNINPQLGFTMGSLLSSGAQGRGIVGDGIVPNLTVNYGSDVLEGQFYYGYYASLSNETTVGQSTNNYVHYWANLGAKFNSFFSVGAHVEQLYLSGGETNGGGSLDRADGYLWLGPYLQFKKGATGLRFSFGANLEDKTTRFAANDFYKLTFFVSL</sequence>
<proteinExistence type="predicted"/>
<dbReference type="Pfam" id="PF20507">
    <property type="entry name" value="DUF6733"/>
    <property type="match status" value="1"/>
</dbReference>
<feature type="chain" id="PRO_5012409441" description="MetA-pathway of phenol degradation" evidence="1">
    <location>
        <begin position="24"/>
        <end position="251"/>
    </location>
</feature>
<evidence type="ECO:0000313" key="3">
    <source>
        <dbReference type="Proteomes" id="UP000184020"/>
    </source>
</evidence>
<accession>A0A1M5PML7</accession>
<dbReference type="Proteomes" id="UP000184020">
    <property type="component" value="Unassembled WGS sequence"/>
</dbReference>
<keyword evidence="3" id="KW-1185">Reference proteome</keyword>
<dbReference type="EMBL" id="FQWF01000013">
    <property type="protein sequence ID" value="SHH03032.1"/>
    <property type="molecule type" value="Genomic_DNA"/>
</dbReference>
<dbReference type="OrthoDB" id="9771670at2"/>
<evidence type="ECO:0008006" key="4">
    <source>
        <dbReference type="Google" id="ProtNLM"/>
    </source>
</evidence>
<reference evidence="3" key="1">
    <citation type="submission" date="2016-11" db="EMBL/GenBank/DDBJ databases">
        <authorList>
            <person name="Varghese N."/>
            <person name="Submissions S."/>
        </authorList>
    </citation>
    <scope>NUCLEOTIDE SEQUENCE [LARGE SCALE GENOMIC DNA]</scope>
    <source>
        <strain evidence="3">DSM 17659</strain>
    </source>
</reference>
<name>A0A1M5PML7_9FLAO</name>
<gene>
    <name evidence="2" type="ORF">SAMN05444372_11336</name>
</gene>
<dbReference type="AlphaFoldDB" id="A0A1M5PML7"/>
<organism evidence="2 3">
    <name type="scientific">Flavobacterium micromati</name>
    <dbReference type="NCBI Taxonomy" id="229205"/>
    <lineage>
        <taxon>Bacteria</taxon>
        <taxon>Pseudomonadati</taxon>
        <taxon>Bacteroidota</taxon>
        <taxon>Flavobacteriia</taxon>
        <taxon>Flavobacteriales</taxon>
        <taxon>Flavobacteriaceae</taxon>
        <taxon>Flavobacterium</taxon>
    </lineage>
</organism>
<feature type="signal peptide" evidence="1">
    <location>
        <begin position="1"/>
        <end position="23"/>
    </location>
</feature>